<comment type="caution">
    <text evidence="2">The sequence shown here is derived from an EMBL/GenBank/DDBJ whole genome shotgun (WGS) entry which is preliminary data.</text>
</comment>
<gene>
    <name evidence="2" type="ORF">AAEJ74_27615</name>
</gene>
<accession>A0ABU9EVG3</accession>
<feature type="region of interest" description="Disordered" evidence="1">
    <location>
        <begin position="27"/>
        <end position="55"/>
    </location>
</feature>
<evidence type="ECO:0000313" key="2">
    <source>
        <dbReference type="EMBL" id="MEK9515278.1"/>
    </source>
</evidence>
<organism evidence="2 3">
    <name type="scientific">Limnospira fusiformis PMC 851.14</name>
    <dbReference type="NCBI Taxonomy" id="2219512"/>
    <lineage>
        <taxon>Bacteria</taxon>
        <taxon>Bacillati</taxon>
        <taxon>Cyanobacteriota</taxon>
        <taxon>Cyanophyceae</taxon>
        <taxon>Oscillatoriophycideae</taxon>
        <taxon>Oscillatoriales</taxon>
        <taxon>Sirenicapillariaceae</taxon>
        <taxon>Limnospira</taxon>
    </lineage>
</organism>
<dbReference type="RefSeq" id="WP_006621129.1">
    <property type="nucleotide sequence ID" value="NZ_JBBWYZ010000035.1"/>
</dbReference>
<dbReference type="Proteomes" id="UP001387447">
    <property type="component" value="Unassembled WGS sequence"/>
</dbReference>
<dbReference type="EMBL" id="JBBWYZ010000035">
    <property type="protein sequence ID" value="MEK9515278.1"/>
    <property type="molecule type" value="Genomic_DNA"/>
</dbReference>
<evidence type="ECO:0000256" key="1">
    <source>
        <dbReference type="SAM" id="MobiDB-lite"/>
    </source>
</evidence>
<protein>
    <submittedName>
        <fullName evidence="2">Uncharacterized protein</fullName>
    </submittedName>
</protein>
<sequence>MSKLLIEGLVNKLLDLTPVEKESVGNRITEALGGDPTKKAPGLPKRRGNQDGGIDGRVPVYRKVVRMEAMLTESGREEIVSREEPVMTKVEAGITIKLEGQTFSAERLGGFKIALERENLRDGIIITARGLSPDAAVYIEKLHKDTVFRFIAPTLGDFLSQSVPDSPIEFVCDPNQAIRSALQLYLDNT</sequence>
<reference evidence="2 3" key="1">
    <citation type="journal article" date="2024" name="Front. Microbiol.">
        <title>Transcriptomic insights into the dominance of two phototrophs throughout the water column of a tropical hypersaline-alkaline crater lake (Dziani Dzaha, Mayotte).</title>
        <authorList>
            <person name="Duperron S."/>
            <person name="Halary S."/>
            <person name="Bouly J.-P."/>
            <person name="Roussel T."/>
            <person name="Hugoni M."/>
            <person name="Bruto M."/>
            <person name="Oger P."/>
            <person name="Duval C."/>
            <person name="Woo A."/>
            <person name="Jezequiel D."/>
            <person name="Ader M."/>
            <person name="Leboulanger C."/>
            <person name="Agogue H."/>
            <person name="Grossi V."/>
            <person name="Trousselier M."/>
            <person name="Bernard C."/>
        </authorList>
    </citation>
    <scope>NUCLEOTIDE SEQUENCE [LARGE SCALE GENOMIC DNA]</scope>
    <source>
        <strain evidence="2 3">PMC 851.14</strain>
    </source>
</reference>
<name>A0ABU9EVG3_LIMFS</name>
<evidence type="ECO:0000313" key="3">
    <source>
        <dbReference type="Proteomes" id="UP001387447"/>
    </source>
</evidence>
<proteinExistence type="predicted"/>
<keyword evidence="3" id="KW-1185">Reference proteome</keyword>